<dbReference type="InterPro" id="IPR025737">
    <property type="entry name" value="FApF"/>
</dbReference>
<proteinExistence type="predicted"/>
<gene>
    <name evidence="1" type="ORF">NCTC13294_01689</name>
</gene>
<accession>A0A381EAW5</accession>
<keyword evidence="2" id="KW-1185">Reference proteome</keyword>
<sequence>MVNIGVLETSTLDKINGKNVYGCSWCLGINTYKAVDPIVFSFTGGYRFNLNDSTDRKVGNYWLLRPGVSFAANDRTTLSANLKWTGKNPDRIKGKRVGTFASDTYADFGVGYSFTNQTSISVDAQ</sequence>
<dbReference type="RefSeq" id="WP_281270403.1">
    <property type="nucleotide sequence ID" value="NZ_JBHLZC010000002.1"/>
</dbReference>
<dbReference type="AlphaFoldDB" id="A0A381EAW5"/>
<protein>
    <submittedName>
        <fullName evidence="1">Uncharacterized protein</fullName>
    </submittedName>
</protein>
<evidence type="ECO:0000313" key="2">
    <source>
        <dbReference type="Proteomes" id="UP000254572"/>
    </source>
</evidence>
<evidence type="ECO:0000313" key="1">
    <source>
        <dbReference type="EMBL" id="SUX24090.1"/>
    </source>
</evidence>
<dbReference type="EMBL" id="UFUW01000001">
    <property type="protein sequence ID" value="SUX24090.1"/>
    <property type="molecule type" value="Genomic_DNA"/>
</dbReference>
<organism evidence="1 2">
    <name type="scientific">Cardiobacterium valvarum</name>
    <dbReference type="NCBI Taxonomy" id="194702"/>
    <lineage>
        <taxon>Bacteria</taxon>
        <taxon>Pseudomonadati</taxon>
        <taxon>Pseudomonadota</taxon>
        <taxon>Gammaproteobacteria</taxon>
        <taxon>Cardiobacteriales</taxon>
        <taxon>Cardiobacteriaceae</taxon>
        <taxon>Cardiobacterium</taxon>
    </lineage>
</organism>
<dbReference type="Pfam" id="PF13557">
    <property type="entry name" value="Phenol_MetA_deg"/>
    <property type="match status" value="1"/>
</dbReference>
<reference evidence="1 2" key="1">
    <citation type="submission" date="2018-06" db="EMBL/GenBank/DDBJ databases">
        <authorList>
            <consortium name="Pathogen Informatics"/>
            <person name="Doyle S."/>
        </authorList>
    </citation>
    <scope>NUCLEOTIDE SEQUENCE [LARGE SCALE GENOMIC DNA]</scope>
    <source>
        <strain evidence="1 2">NCTC13294</strain>
    </source>
</reference>
<dbReference type="Proteomes" id="UP000254572">
    <property type="component" value="Unassembled WGS sequence"/>
</dbReference>
<name>A0A381EAW5_9GAMM</name>